<protein>
    <submittedName>
        <fullName evidence="2">Uncharacterized protein</fullName>
    </submittedName>
</protein>
<evidence type="ECO:0000256" key="1">
    <source>
        <dbReference type="SAM" id="MobiDB-lite"/>
    </source>
</evidence>
<feature type="region of interest" description="Disordered" evidence="1">
    <location>
        <begin position="1"/>
        <end position="27"/>
    </location>
</feature>
<sequence length="113" mass="12525">MRHHRFGAGAMPPSDVRRMSHGNKPQIGDRHRGFSYSSFLWHCYRTQLSAGGQLKEHLFALVPFHTQVTTAPHAFCLSLPPASNSSHRPHTSCGALVVYPPAPRPAMVRCLQA</sequence>
<evidence type="ECO:0000313" key="2">
    <source>
        <dbReference type="EMBL" id="CAE0808265.1"/>
    </source>
</evidence>
<reference evidence="2" key="1">
    <citation type="submission" date="2021-01" db="EMBL/GenBank/DDBJ databases">
        <authorList>
            <person name="Corre E."/>
            <person name="Pelletier E."/>
            <person name="Niang G."/>
            <person name="Scheremetjew M."/>
            <person name="Finn R."/>
            <person name="Kale V."/>
            <person name="Holt S."/>
            <person name="Cochrane G."/>
            <person name="Meng A."/>
            <person name="Brown T."/>
            <person name="Cohen L."/>
        </authorList>
    </citation>
    <scope>NUCLEOTIDE SEQUENCE</scope>
    <source>
        <strain evidence="2">CCMP1594</strain>
    </source>
</reference>
<dbReference type="AlphaFoldDB" id="A0A7S4CW03"/>
<accession>A0A7S4CW03</accession>
<dbReference type="EMBL" id="HBJA01054677">
    <property type="protein sequence ID" value="CAE0808265.1"/>
    <property type="molecule type" value="Transcribed_RNA"/>
</dbReference>
<name>A0A7S4CW03_9EUGL</name>
<proteinExistence type="predicted"/>
<gene>
    <name evidence="2" type="ORF">EGYM00163_LOCUS19395</name>
</gene>
<organism evidence="2">
    <name type="scientific">Eutreptiella gymnastica</name>
    <dbReference type="NCBI Taxonomy" id="73025"/>
    <lineage>
        <taxon>Eukaryota</taxon>
        <taxon>Discoba</taxon>
        <taxon>Euglenozoa</taxon>
        <taxon>Euglenida</taxon>
        <taxon>Spirocuta</taxon>
        <taxon>Euglenophyceae</taxon>
        <taxon>Eutreptiales</taxon>
        <taxon>Eutreptiaceae</taxon>
        <taxon>Eutreptiella</taxon>
    </lineage>
</organism>